<protein>
    <recommendedName>
        <fullName evidence="5">Lantibiotic ABC transporter</fullName>
    </recommendedName>
</protein>
<dbReference type="Pfam" id="PF14399">
    <property type="entry name" value="BtrH_N"/>
    <property type="match status" value="1"/>
</dbReference>
<evidence type="ECO:0008006" key="5">
    <source>
        <dbReference type="Google" id="ProtNLM"/>
    </source>
</evidence>
<organism evidence="3 4">
    <name type="scientific">Amycolatopsis keratiniphila</name>
    <dbReference type="NCBI Taxonomy" id="129921"/>
    <lineage>
        <taxon>Bacteria</taxon>
        <taxon>Bacillati</taxon>
        <taxon>Actinomycetota</taxon>
        <taxon>Actinomycetes</taxon>
        <taxon>Pseudonocardiales</taxon>
        <taxon>Pseudonocardiaceae</taxon>
        <taxon>Amycolatopsis</taxon>
        <taxon>Amycolatopsis japonica group</taxon>
    </lineage>
</organism>
<dbReference type="PATRIC" id="fig|1156913.3.peg.5206"/>
<dbReference type="EMBL" id="CP003410">
    <property type="protein sequence ID" value="AGM07700.1"/>
    <property type="molecule type" value="Genomic_DNA"/>
</dbReference>
<keyword evidence="4" id="KW-1185">Reference proteome</keyword>
<reference evidence="3 4" key="1">
    <citation type="journal article" date="2013" name="BMC Genomics">
        <title>ContigScape: a Cytoscape plugin facilitating microbial genome gap closing.</title>
        <authorList>
            <person name="Tang B."/>
            <person name="Wang Q."/>
            <person name="Yang M."/>
            <person name="Xie F."/>
            <person name="Zhu Y."/>
            <person name="Zhuo Y."/>
            <person name="Wang S."/>
            <person name="Gao H."/>
            <person name="Ding X."/>
            <person name="Zhang L."/>
            <person name="Zhao G."/>
            <person name="Zheng H."/>
        </authorList>
    </citation>
    <scope>NUCLEOTIDE SEQUENCE [LARGE SCALE GENOMIC DNA]</scope>
    <source>
        <strain evidence="3 4">HCCB10007</strain>
    </source>
</reference>
<evidence type="ECO:0000313" key="3">
    <source>
        <dbReference type="EMBL" id="AGM07700.1"/>
    </source>
</evidence>
<gene>
    <name evidence="3" type="ORF">AORI_5116</name>
</gene>
<accession>R4SYR7</accession>
<dbReference type="AlphaFoldDB" id="R4SYR7"/>
<dbReference type="KEGG" id="aoi:AORI_5116"/>
<evidence type="ECO:0000259" key="2">
    <source>
        <dbReference type="Pfam" id="PF16169"/>
    </source>
</evidence>
<evidence type="ECO:0000313" key="4">
    <source>
        <dbReference type="Proteomes" id="UP000013968"/>
    </source>
</evidence>
<evidence type="ECO:0000259" key="1">
    <source>
        <dbReference type="Pfam" id="PF14399"/>
    </source>
</evidence>
<feature type="domain" description="DUF4872" evidence="2">
    <location>
        <begin position="159"/>
        <end position="328"/>
    </location>
</feature>
<dbReference type="InterPro" id="IPR026935">
    <property type="entry name" value="BtrH_N"/>
</dbReference>
<name>R4SYR7_9PSEU</name>
<dbReference type="HOGENOM" id="CLU_069568_0_0_11"/>
<dbReference type="Proteomes" id="UP000013968">
    <property type="component" value="Chromosome"/>
</dbReference>
<proteinExistence type="predicted"/>
<sequence>MAGGLVILDGIKTTGGEHCETSTLDVLLRHAGIELSEPMLFGLGEGLGFVYWDGKNLPFPFLGGRAKPAEITRKLTDRLGLTLRVKETSSVRTSWRNVAEEIDAGAPVGLQLDSYHLEYFTSKVHFGGHFVALYGYDDERAFVVDTAQQGGAVSTSLASLERARAEKGPMTAKNRSFTITAEGPLVPLPDAIRTAVRANAAEFLNPPIANLGYRGIGKAAVQVRKWLERSDDPARDLPQAASLMERAGTGGALFRRIYRDFLEECTSLVDDAGLHAAYEKYREITPLWTEVARLFTQAGETGEARPLNDASAVLSELAQREQEAMTALATVQGVRS</sequence>
<feature type="domain" description="Butirosin biosynthesis protein H N-terminal" evidence="1">
    <location>
        <begin position="18"/>
        <end position="146"/>
    </location>
</feature>
<dbReference type="Pfam" id="PF16169">
    <property type="entry name" value="DUF4872"/>
    <property type="match status" value="1"/>
</dbReference>
<dbReference type="InterPro" id="IPR032369">
    <property type="entry name" value="DUF4872"/>
</dbReference>